<keyword evidence="8" id="KW-1185">Reference proteome</keyword>
<keyword evidence="4 5" id="KW-0472">Membrane</keyword>
<feature type="transmembrane region" description="Helical" evidence="5">
    <location>
        <begin position="120"/>
        <end position="137"/>
    </location>
</feature>
<accession>A0A1Y0C055</accession>
<feature type="transmembrane region" description="Helical" evidence="5">
    <location>
        <begin position="96"/>
        <end position="114"/>
    </location>
</feature>
<dbReference type="EMBL" id="CP020809">
    <property type="protein sequence ID" value="ART68538.1"/>
    <property type="molecule type" value="Genomic_DNA"/>
</dbReference>
<dbReference type="OrthoDB" id="9769739at2"/>
<feature type="transmembrane region" description="Helical" evidence="5">
    <location>
        <begin position="368"/>
        <end position="386"/>
    </location>
</feature>
<name>A0A1Y0C055_9MYCO</name>
<feature type="transmembrane region" description="Helical" evidence="5">
    <location>
        <begin position="226"/>
        <end position="248"/>
    </location>
</feature>
<sequence>MVHNPATATVYAGHTCAVRFRVAPSPALLPYQRQWLRSDVFAGLAAGAVVIPQAMAYATVANMPVEFGLYSCMLPMIVYAFTGGSRSVSVSTTSTVATLTASTMLGAGVLAGSSGAPSDLMTLTLLVGVILLVARVLRLGSVVENINEATLIGLKAGVGLTIAAGQLPKLLGVTPDPNHEGFFRVLASALRQLGHAHLMTVVLSLASIGLLWFIGRAYPKVPGPLVVAGLGIAGASFGGLSALGVKLIPAVPEGLPVPGWPAFDHVGHLFPGALAIAMMAFLETVSAARGIRRREDAQIEPDRELSALGLAAVAGAFFHALPPSGGFSQSQVNTRSGARSQVSGLVTAALAVVVALLLAPVLSKLPEATLGAMVLVPVLGLIEVRALRQLWTFSRREFTLAILVMTVALTVGLLPAVAVGVLLTLYAVLHNANQPHVVQVVDHHGISTDGPEGELVHPADPLVLRTQVALYTANLRANTKMMRVMALSADPPPKTLVVDLSRQLSISTTILDGLRDLDADLAAAGVRVEFAAMPATALALARRWPWWQDVEREGRYRQV</sequence>
<dbReference type="Proteomes" id="UP000195331">
    <property type="component" value="Chromosome"/>
</dbReference>
<comment type="subcellular location">
    <subcellularLocation>
        <location evidence="1">Membrane</location>
        <topology evidence="1">Multi-pass membrane protein</topology>
    </subcellularLocation>
</comment>
<evidence type="ECO:0000256" key="1">
    <source>
        <dbReference type="ARBA" id="ARBA00004141"/>
    </source>
</evidence>
<feature type="transmembrane region" description="Helical" evidence="5">
    <location>
        <begin position="196"/>
        <end position="214"/>
    </location>
</feature>
<feature type="transmembrane region" description="Helical" evidence="5">
    <location>
        <begin position="268"/>
        <end position="288"/>
    </location>
</feature>
<dbReference type="InterPro" id="IPR036513">
    <property type="entry name" value="STAS_dom_sf"/>
</dbReference>
<evidence type="ECO:0000259" key="6">
    <source>
        <dbReference type="Pfam" id="PF00916"/>
    </source>
</evidence>
<dbReference type="InterPro" id="IPR001902">
    <property type="entry name" value="SLC26A/SulP_fam"/>
</dbReference>
<evidence type="ECO:0000313" key="8">
    <source>
        <dbReference type="Proteomes" id="UP000195331"/>
    </source>
</evidence>
<dbReference type="InterPro" id="IPR011547">
    <property type="entry name" value="SLC26A/SulP_dom"/>
</dbReference>
<evidence type="ECO:0000256" key="2">
    <source>
        <dbReference type="ARBA" id="ARBA00022692"/>
    </source>
</evidence>
<dbReference type="GO" id="GO:0016020">
    <property type="term" value="C:membrane"/>
    <property type="evidence" value="ECO:0007669"/>
    <property type="project" value="UniProtKB-SubCell"/>
</dbReference>
<feature type="transmembrane region" description="Helical" evidence="5">
    <location>
        <begin position="398"/>
        <end position="429"/>
    </location>
</feature>
<feature type="transmembrane region" description="Helical" evidence="5">
    <location>
        <begin position="342"/>
        <end position="362"/>
    </location>
</feature>
<keyword evidence="2 5" id="KW-0812">Transmembrane</keyword>
<evidence type="ECO:0000313" key="7">
    <source>
        <dbReference type="EMBL" id="ART68538.1"/>
    </source>
</evidence>
<evidence type="ECO:0000256" key="3">
    <source>
        <dbReference type="ARBA" id="ARBA00022989"/>
    </source>
</evidence>
<dbReference type="PANTHER" id="PTHR11814">
    <property type="entry name" value="SULFATE TRANSPORTER"/>
    <property type="match status" value="1"/>
</dbReference>
<protein>
    <submittedName>
        <fullName evidence="7">Sulfate transporter</fullName>
    </submittedName>
</protein>
<dbReference type="AlphaFoldDB" id="A0A1Y0C055"/>
<feature type="transmembrane region" description="Helical" evidence="5">
    <location>
        <begin position="67"/>
        <end position="84"/>
    </location>
</feature>
<dbReference type="KEGG" id="mdx:BTO20_08080"/>
<dbReference type="Pfam" id="PF00916">
    <property type="entry name" value="Sulfate_transp"/>
    <property type="match status" value="1"/>
</dbReference>
<dbReference type="Gene3D" id="3.30.750.24">
    <property type="entry name" value="STAS domain"/>
    <property type="match status" value="1"/>
</dbReference>
<reference evidence="7 8" key="1">
    <citation type="submission" date="2017-04" db="EMBL/GenBank/DDBJ databases">
        <title>Whole Genome Sequence of 1,4-Dioxane Degrading Bacterium Mycobacterium dioxanotrophicus PH-06.</title>
        <authorList>
            <person name="He Y."/>
        </authorList>
    </citation>
    <scope>NUCLEOTIDE SEQUENCE [LARGE SCALE GENOMIC DNA]</scope>
    <source>
        <strain evidence="7 8">PH-06</strain>
    </source>
</reference>
<feature type="transmembrane region" description="Helical" evidence="5">
    <location>
        <begin position="149"/>
        <end position="167"/>
    </location>
</feature>
<keyword evidence="3 5" id="KW-1133">Transmembrane helix</keyword>
<evidence type="ECO:0000256" key="5">
    <source>
        <dbReference type="SAM" id="Phobius"/>
    </source>
</evidence>
<proteinExistence type="predicted"/>
<gene>
    <name evidence="7" type="ORF">BTO20_08080</name>
</gene>
<organism evidence="7 8">
    <name type="scientific">Mycobacterium dioxanotrophicus</name>
    <dbReference type="NCBI Taxonomy" id="482462"/>
    <lineage>
        <taxon>Bacteria</taxon>
        <taxon>Bacillati</taxon>
        <taxon>Actinomycetota</taxon>
        <taxon>Actinomycetes</taxon>
        <taxon>Mycobacteriales</taxon>
        <taxon>Mycobacteriaceae</taxon>
        <taxon>Mycobacterium</taxon>
    </lineage>
</organism>
<feature type="domain" description="SLC26A/SulP transporter" evidence="6">
    <location>
        <begin position="36"/>
        <end position="402"/>
    </location>
</feature>
<evidence type="ECO:0000256" key="4">
    <source>
        <dbReference type="ARBA" id="ARBA00023136"/>
    </source>
</evidence>
<dbReference type="GO" id="GO:0055085">
    <property type="term" value="P:transmembrane transport"/>
    <property type="evidence" value="ECO:0007669"/>
    <property type="project" value="InterPro"/>
</dbReference>
<feature type="transmembrane region" description="Helical" evidence="5">
    <location>
        <begin position="40"/>
        <end position="61"/>
    </location>
</feature>